<keyword evidence="3" id="KW-1185">Reference proteome</keyword>
<evidence type="ECO:0000256" key="1">
    <source>
        <dbReference type="SAM" id="MobiDB-lite"/>
    </source>
</evidence>
<feature type="region of interest" description="Disordered" evidence="1">
    <location>
        <begin position="1"/>
        <end position="21"/>
    </location>
</feature>
<evidence type="ECO:0000313" key="2">
    <source>
        <dbReference type="EMBL" id="MCI28043.1"/>
    </source>
</evidence>
<sequence length="171" mass="19244">PVKKLKIDEGKSQKMEEKKAEKLPVKKLPFTKKEYYQKIGGTSEVRSKKRHDTQAKEDSLETESDNGVSLAKKFKLHANTSKGIQKPLPKGKSFELIVNETSESQENLQPIIAMFDTKPPQYKKTFNPSPSPPKQTSNPDFVEIDKAIDAYLDESQSTQQDQTINVSSTST</sequence>
<protein>
    <submittedName>
        <fullName evidence="2">Uncharacterized protein</fullName>
    </submittedName>
</protein>
<feature type="compositionally biased region" description="Polar residues" evidence="1">
    <location>
        <begin position="124"/>
        <end position="139"/>
    </location>
</feature>
<evidence type="ECO:0000313" key="3">
    <source>
        <dbReference type="Proteomes" id="UP000265520"/>
    </source>
</evidence>
<comment type="caution">
    <text evidence="2">The sequence shown here is derived from an EMBL/GenBank/DDBJ whole genome shotgun (WGS) entry which is preliminary data.</text>
</comment>
<dbReference type="EMBL" id="LXQA010163210">
    <property type="protein sequence ID" value="MCI28043.1"/>
    <property type="molecule type" value="Genomic_DNA"/>
</dbReference>
<feature type="region of interest" description="Disordered" evidence="1">
    <location>
        <begin position="118"/>
        <end position="140"/>
    </location>
</feature>
<reference evidence="2 3" key="1">
    <citation type="journal article" date="2018" name="Front. Plant Sci.">
        <title>Red Clover (Trifolium pratense) and Zigzag Clover (T. medium) - A Picture of Genomic Similarities and Differences.</title>
        <authorList>
            <person name="Dluhosova J."/>
            <person name="Istvanek J."/>
            <person name="Nedelnik J."/>
            <person name="Repkova J."/>
        </authorList>
    </citation>
    <scope>NUCLEOTIDE SEQUENCE [LARGE SCALE GENOMIC DNA]</scope>
    <source>
        <strain evidence="3">cv. 10/8</strain>
        <tissue evidence="2">Leaf</tissue>
    </source>
</reference>
<dbReference type="AlphaFoldDB" id="A0A392QUJ4"/>
<proteinExistence type="predicted"/>
<name>A0A392QUJ4_9FABA</name>
<feature type="region of interest" description="Disordered" evidence="1">
    <location>
        <begin position="39"/>
        <end position="68"/>
    </location>
</feature>
<dbReference type="Proteomes" id="UP000265520">
    <property type="component" value="Unassembled WGS sequence"/>
</dbReference>
<feature type="non-terminal residue" evidence="2">
    <location>
        <position position="171"/>
    </location>
</feature>
<accession>A0A392QUJ4</accession>
<organism evidence="2 3">
    <name type="scientific">Trifolium medium</name>
    <dbReference type="NCBI Taxonomy" id="97028"/>
    <lineage>
        <taxon>Eukaryota</taxon>
        <taxon>Viridiplantae</taxon>
        <taxon>Streptophyta</taxon>
        <taxon>Embryophyta</taxon>
        <taxon>Tracheophyta</taxon>
        <taxon>Spermatophyta</taxon>
        <taxon>Magnoliopsida</taxon>
        <taxon>eudicotyledons</taxon>
        <taxon>Gunneridae</taxon>
        <taxon>Pentapetalae</taxon>
        <taxon>rosids</taxon>
        <taxon>fabids</taxon>
        <taxon>Fabales</taxon>
        <taxon>Fabaceae</taxon>
        <taxon>Papilionoideae</taxon>
        <taxon>50 kb inversion clade</taxon>
        <taxon>NPAAA clade</taxon>
        <taxon>Hologalegina</taxon>
        <taxon>IRL clade</taxon>
        <taxon>Trifolieae</taxon>
        <taxon>Trifolium</taxon>
    </lineage>
</organism>
<feature type="non-terminal residue" evidence="2">
    <location>
        <position position="1"/>
    </location>
</feature>